<dbReference type="VEuPathDB" id="CryptoDB:Vbra_20195"/>
<name>A0A0G4ECC9_VITBC</name>
<protein>
    <submittedName>
        <fullName evidence="2">Uncharacterized protein</fullName>
    </submittedName>
</protein>
<keyword evidence="3" id="KW-1185">Reference proteome</keyword>
<dbReference type="InParanoid" id="A0A0G4ECC9"/>
<feature type="compositionally biased region" description="Basic and acidic residues" evidence="1">
    <location>
        <begin position="110"/>
        <end position="124"/>
    </location>
</feature>
<organism evidence="2 3">
    <name type="scientific">Vitrella brassicaformis (strain CCMP3155)</name>
    <dbReference type="NCBI Taxonomy" id="1169540"/>
    <lineage>
        <taxon>Eukaryota</taxon>
        <taxon>Sar</taxon>
        <taxon>Alveolata</taxon>
        <taxon>Colpodellida</taxon>
        <taxon>Vitrellaceae</taxon>
        <taxon>Vitrella</taxon>
    </lineage>
</organism>
<feature type="compositionally biased region" description="Basic and acidic residues" evidence="1">
    <location>
        <begin position="94"/>
        <end position="103"/>
    </location>
</feature>
<dbReference type="EMBL" id="CDMY01000158">
    <property type="protein sequence ID" value="CEL93362.1"/>
    <property type="molecule type" value="Genomic_DNA"/>
</dbReference>
<proteinExistence type="predicted"/>
<dbReference type="Proteomes" id="UP000041254">
    <property type="component" value="Unassembled WGS sequence"/>
</dbReference>
<evidence type="ECO:0000313" key="2">
    <source>
        <dbReference type="EMBL" id="CEL93362.1"/>
    </source>
</evidence>
<feature type="region of interest" description="Disordered" evidence="1">
    <location>
        <begin position="1"/>
        <end position="157"/>
    </location>
</feature>
<evidence type="ECO:0000256" key="1">
    <source>
        <dbReference type="SAM" id="MobiDB-lite"/>
    </source>
</evidence>
<sequence>MQQAAQDKQQQMNELEEQQEQDTKQTEQVNSARVDSQQRAEEEEEQQEFEQAHKDAPLLSSFRQRNGPRKAAKVDVTNGAISNEHAPPSLKSQMEQEERKEQVKAVLQEAEERAAQVERAAVKNEEDEVESISEESRQPERQTAAADGQQDEYTEED</sequence>
<reference evidence="2 3" key="1">
    <citation type="submission" date="2014-11" db="EMBL/GenBank/DDBJ databases">
        <authorList>
            <person name="Zhu J."/>
            <person name="Qi W."/>
            <person name="Song R."/>
        </authorList>
    </citation>
    <scope>NUCLEOTIDE SEQUENCE [LARGE SCALE GENOMIC DNA]</scope>
</reference>
<evidence type="ECO:0000313" key="3">
    <source>
        <dbReference type="Proteomes" id="UP000041254"/>
    </source>
</evidence>
<gene>
    <name evidence="2" type="ORF">Vbra_20195</name>
</gene>
<feature type="compositionally biased region" description="Low complexity" evidence="1">
    <location>
        <begin position="1"/>
        <end position="13"/>
    </location>
</feature>
<dbReference type="AlphaFoldDB" id="A0A0G4ECC9"/>
<accession>A0A0G4ECC9</accession>